<proteinExistence type="predicted"/>
<feature type="compositionally biased region" description="Polar residues" evidence="1">
    <location>
        <begin position="178"/>
        <end position="189"/>
    </location>
</feature>
<dbReference type="Gene3D" id="3.30.70.20">
    <property type="match status" value="1"/>
</dbReference>
<gene>
    <name evidence="2" type="ORF">KIH74_19475</name>
</gene>
<feature type="compositionally biased region" description="Low complexity" evidence="1">
    <location>
        <begin position="81"/>
        <end position="95"/>
    </location>
</feature>
<name>A0ABS5TJD6_9ACTN</name>
<organism evidence="2 3">
    <name type="scientific">Kineosporia corallincola</name>
    <dbReference type="NCBI Taxonomy" id="2835133"/>
    <lineage>
        <taxon>Bacteria</taxon>
        <taxon>Bacillati</taxon>
        <taxon>Actinomycetota</taxon>
        <taxon>Actinomycetes</taxon>
        <taxon>Kineosporiales</taxon>
        <taxon>Kineosporiaceae</taxon>
        <taxon>Kineosporia</taxon>
    </lineage>
</organism>
<accession>A0ABS5TJD6</accession>
<feature type="compositionally biased region" description="Low complexity" evidence="1">
    <location>
        <begin position="268"/>
        <end position="288"/>
    </location>
</feature>
<dbReference type="EMBL" id="JAHBAY010000008">
    <property type="protein sequence ID" value="MBT0771130.1"/>
    <property type="molecule type" value="Genomic_DNA"/>
</dbReference>
<comment type="caution">
    <text evidence="2">The sequence shown here is derived from an EMBL/GenBank/DDBJ whole genome shotgun (WGS) entry which is preliminary data.</text>
</comment>
<dbReference type="Pfam" id="PF13459">
    <property type="entry name" value="Fer4_15"/>
    <property type="match status" value="1"/>
</dbReference>
<protein>
    <submittedName>
        <fullName evidence="2">Ferredoxin</fullName>
    </submittedName>
</protein>
<evidence type="ECO:0000256" key="1">
    <source>
        <dbReference type="SAM" id="MobiDB-lite"/>
    </source>
</evidence>
<feature type="region of interest" description="Disordered" evidence="1">
    <location>
        <begin position="73"/>
        <end position="314"/>
    </location>
</feature>
<evidence type="ECO:0000313" key="2">
    <source>
        <dbReference type="EMBL" id="MBT0771130.1"/>
    </source>
</evidence>
<evidence type="ECO:0000313" key="3">
    <source>
        <dbReference type="Proteomes" id="UP001197247"/>
    </source>
</evidence>
<dbReference type="SUPFAM" id="SSF54862">
    <property type="entry name" value="4Fe-4S ferredoxins"/>
    <property type="match status" value="1"/>
</dbReference>
<dbReference type="Proteomes" id="UP001197247">
    <property type="component" value="Unassembled WGS sequence"/>
</dbReference>
<dbReference type="RefSeq" id="WP_214157432.1">
    <property type="nucleotide sequence ID" value="NZ_JAHBAY010000008.1"/>
</dbReference>
<feature type="compositionally biased region" description="Basic and acidic residues" evidence="1">
    <location>
        <begin position="158"/>
        <end position="174"/>
    </location>
</feature>
<feature type="compositionally biased region" description="Basic and acidic residues" evidence="1">
    <location>
        <begin position="243"/>
        <end position="262"/>
    </location>
</feature>
<feature type="compositionally biased region" description="Basic and acidic residues" evidence="1">
    <location>
        <begin position="289"/>
        <end position="314"/>
    </location>
</feature>
<sequence>MAAERRLSVDWPACKGHGLCAELVPELITLDEWGYPILADRPVTRGVQGHAQRAVAACPTLALVLVEQPVPSAPPVPPAADDPISGAIAAATGSSPVQRRPEPAPPQSSWSPAPSPEPARPPEPEPVRASEAVHPPELSRRRDAPRRPQPVRNPQLIRNEEPTRSQEQIRHQEPARSPQPTWSQEQIRSQEPARERQRPAPADDPITGAILAVTGPNAAPRRTPPTGMARHATPAYGQAALVPDRDPDEPYHPFFDEYEPRDPYASGQPTSRRQARQSRQAKQAQPAKESQREEPRENPEQHRPRTRREARNRR</sequence>
<feature type="compositionally biased region" description="Basic and acidic residues" evidence="1">
    <location>
        <begin position="137"/>
        <end position="146"/>
    </location>
</feature>
<reference evidence="2 3" key="1">
    <citation type="submission" date="2021-05" db="EMBL/GenBank/DDBJ databases">
        <title>Kineosporia and Streptomyces sp. nov. two new marine actinobacteria isolated from Coral.</title>
        <authorList>
            <person name="Buangrab K."/>
            <person name="Sutthacheep M."/>
            <person name="Yeemin T."/>
            <person name="Harunari E."/>
            <person name="Igarashi Y."/>
            <person name="Kanchanasin P."/>
            <person name="Tanasupawat S."/>
            <person name="Phongsopitanun W."/>
        </authorList>
    </citation>
    <scope>NUCLEOTIDE SEQUENCE [LARGE SCALE GENOMIC DNA]</scope>
    <source>
        <strain evidence="2 3">J2-2</strain>
    </source>
</reference>
<keyword evidence="3" id="KW-1185">Reference proteome</keyword>